<dbReference type="GeneTree" id="ENSGT00990000204195"/>
<evidence type="ECO:0000313" key="1">
    <source>
        <dbReference type="Ensembl" id="ENSDCDP00010011689.1"/>
    </source>
</evidence>
<organism evidence="1 2">
    <name type="scientific">Denticeps clupeoides</name>
    <name type="common">denticle herring</name>
    <dbReference type="NCBI Taxonomy" id="299321"/>
    <lineage>
        <taxon>Eukaryota</taxon>
        <taxon>Metazoa</taxon>
        <taxon>Chordata</taxon>
        <taxon>Craniata</taxon>
        <taxon>Vertebrata</taxon>
        <taxon>Euteleostomi</taxon>
        <taxon>Actinopterygii</taxon>
        <taxon>Neopterygii</taxon>
        <taxon>Teleostei</taxon>
        <taxon>Clupei</taxon>
        <taxon>Clupeiformes</taxon>
        <taxon>Denticipitoidei</taxon>
        <taxon>Denticipitidae</taxon>
        <taxon>Denticeps</taxon>
    </lineage>
</organism>
<reference evidence="1 2" key="1">
    <citation type="submission" date="2020-06" db="EMBL/GenBank/DDBJ databases">
        <authorList>
            <consortium name="Wellcome Sanger Institute Data Sharing"/>
        </authorList>
    </citation>
    <scope>NUCLEOTIDE SEQUENCE [LARGE SCALE GENOMIC DNA]</scope>
</reference>
<protein>
    <submittedName>
        <fullName evidence="1">Uncharacterized protein</fullName>
    </submittedName>
</protein>
<reference evidence="1" key="3">
    <citation type="submission" date="2025-09" db="UniProtKB">
        <authorList>
            <consortium name="Ensembl"/>
        </authorList>
    </citation>
    <scope>IDENTIFICATION</scope>
</reference>
<accession>A0AAY4AS87</accession>
<evidence type="ECO:0000313" key="2">
    <source>
        <dbReference type="Proteomes" id="UP000694580"/>
    </source>
</evidence>
<dbReference type="Ensembl" id="ENSDCDT00010012250.1">
    <property type="protein sequence ID" value="ENSDCDP00010011689.1"/>
    <property type="gene ID" value="ENSDCDG00010005211.1"/>
</dbReference>
<proteinExistence type="predicted"/>
<keyword evidence="2" id="KW-1185">Reference proteome</keyword>
<name>A0AAY4AS87_9TELE</name>
<dbReference type="Proteomes" id="UP000694580">
    <property type="component" value="Chromosome 4"/>
</dbReference>
<reference evidence="1" key="2">
    <citation type="submission" date="2025-08" db="UniProtKB">
        <authorList>
            <consortium name="Ensembl"/>
        </authorList>
    </citation>
    <scope>IDENTIFICATION</scope>
</reference>
<dbReference type="AlphaFoldDB" id="A0AAY4AS87"/>
<sequence>MAEVKTELLWTTKVMPAPTMMAMYPVTQPKGNGKSVVRNITNCCSPVLMIFLMTKATWPFSIELRSFTIKMRHRQSTSREEANKIKPTTMSDRLVSTKMWLPVETH</sequence>